<feature type="compositionally biased region" description="Polar residues" evidence="1">
    <location>
        <begin position="66"/>
        <end position="83"/>
    </location>
</feature>
<reference evidence="2 3" key="1">
    <citation type="journal article" date="2013" name="Curr. Biol.">
        <title>The Genome of the Foraminiferan Reticulomyxa filosa.</title>
        <authorList>
            <person name="Glockner G."/>
            <person name="Hulsmann N."/>
            <person name="Schleicher M."/>
            <person name="Noegel A.A."/>
            <person name="Eichinger L."/>
            <person name="Gallinger C."/>
            <person name="Pawlowski J."/>
            <person name="Sierra R."/>
            <person name="Euteneuer U."/>
            <person name="Pillet L."/>
            <person name="Moustafa A."/>
            <person name="Platzer M."/>
            <person name="Groth M."/>
            <person name="Szafranski K."/>
            <person name="Schliwa M."/>
        </authorList>
    </citation>
    <scope>NUCLEOTIDE SEQUENCE [LARGE SCALE GENOMIC DNA]</scope>
</reference>
<comment type="caution">
    <text evidence="2">The sequence shown here is derived from an EMBL/GenBank/DDBJ whole genome shotgun (WGS) entry which is preliminary data.</text>
</comment>
<dbReference type="EMBL" id="ASPP01012483">
    <property type="protein sequence ID" value="ETO20570.1"/>
    <property type="molecule type" value="Genomic_DNA"/>
</dbReference>
<feature type="non-terminal residue" evidence="2">
    <location>
        <position position="1"/>
    </location>
</feature>
<dbReference type="AlphaFoldDB" id="X6N2S3"/>
<protein>
    <submittedName>
        <fullName evidence="2">Uncharacterized protein</fullName>
    </submittedName>
</protein>
<sequence length="333" mass="37947">EMCTNHLRGQQQFGKIPNTVLMLSVPQLPKNALMEVQSLALSKQGIRNLSKLCEHTIEHSKRIPQTNFTGTNVETSQNNNKTENSGKKEIKLKYAHLKKKRKKKWRDLDPNNVILANDQVTDLGGSLTIINRGIFSLNLGDTRFDHVASNDKEFTDICTSKIVSYSSLCELKTNECNLNVLYEILKAAVFNSVLGLNGYGYWLDKTGSNWMEEFIVYIRLYYVAEILDPHRLLKCVEDCIHEQRCGTTNGTVQSFPNISMIPVKSVHFLQSDKSTKHGLFLLFPSFLLACLFLKSRKLIRVLQNINVTRKLTNVKNTNVVREKKIKVENISIT</sequence>
<name>X6N2S3_RETFI</name>
<accession>X6N2S3</accession>
<organism evidence="2 3">
    <name type="scientific">Reticulomyxa filosa</name>
    <dbReference type="NCBI Taxonomy" id="46433"/>
    <lineage>
        <taxon>Eukaryota</taxon>
        <taxon>Sar</taxon>
        <taxon>Rhizaria</taxon>
        <taxon>Retaria</taxon>
        <taxon>Foraminifera</taxon>
        <taxon>Monothalamids</taxon>
        <taxon>Reticulomyxidae</taxon>
        <taxon>Reticulomyxa</taxon>
    </lineage>
</organism>
<evidence type="ECO:0000313" key="3">
    <source>
        <dbReference type="Proteomes" id="UP000023152"/>
    </source>
</evidence>
<gene>
    <name evidence="2" type="ORF">RFI_16648</name>
</gene>
<proteinExistence type="predicted"/>
<evidence type="ECO:0000256" key="1">
    <source>
        <dbReference type="SAM" id="MobiDB-lite"/>
    </source>
</evidence>
<keyword evidence="3" id="KW-1185">Reference proteome</keyword>
<evidence type="ECO:0000313" key="2">
    <source>
        <dbReference type="EMBL" id="ETO20570.1"/>
    </source>
</evidence>
<dbReference type="Proteomes" id="UP000023152">
    <property type="component" value="Unassembled WGS sequence"/>
</dbReference>
<feature type="region of interest" description="Disordered" evidence="1">
    <location>
        <begin position="66"/>
        <end position="86"/>
    </location>
</feature>